<keyword evidence="3 6" id="KW-0812">Transmembrane</keyword>
<dbReference type="Pfam" id="PF10272">
    <property type="entry name" value="Tmpp129"/>
    <property type="match status" value="1"/>
</dbReference>
<comment type="subcellular location">
    <subcellularLocation>
        <location evidence="1">Membrane</location>
        <topology evidence="1">Multi-pass membrane protein</topology>
    </subcellularLocation>
</comment>
<evidence type="ECO:0000256" key="6">
    <source>
        <dbReference type="SAM" id="Phobius"/>
    </source>
</evidence>
<evidence type="ECO:0000256" key="5">
    <source>
        <dbReference type="ARBA" id="ARBA00023136"/>
    </source>
</evidence>
<feature type="transmembrane region" description="Helical" evidence="6">
    <location>
        <begin position="24"/>
        <end position="42"/>
    </location>
</feature>
<dbReference type="PANTHER" id="PTHR31322">
    <property type="entry name" value="E3 UBIQUITIN-PROTEIN LIGASE TM129"/>
    <property type="match status" value="1"/>
</dbReference>
<dbReference type="AlphaFoldDB" id="A0A7I8VDA4"/>
<protein>
    <submittedName>
        <fullName evidence="7">DgyrCDS3075</fullName>
    </submittedName>
</protein>
<evidence type="ECO:0000256" key="1">
    <source>
        <dbReference type="ARBA" id="ARBA00004141"/>
    </source>
</evidence>
<dbReference type="InterPro" id="IPR018801">
    <property type="entry name" value="TM129"/>
</dbReference>
<dbReference type="GO" id="GO:0016020">
    <property type="term" value="C:membrane"/>
    <property type="evidence" value="ECO:0007669"/>
    <property type="project" value="UniProtKB-SubCell"/>
</dbReference>
<dbReference type="GO" id="GO:0016567">
    <property type="term" value="P:protein ubiquitination"/>
    <property type="evidence" value="ECO:0007669"/>
    <property type="project" value="InterPro"/>
</dbReference>
<evidence type="ECO:0000313" key="8">
    <source>
        <dbReference type="Proteomes" id="UP000549394"/>
    </source>
</evidence>
<organism evidence="7 8">
    <name type="scientific">Dimorphilus gyrociliatus</name>
    <dbReference type="NCBI Taxonomy" id="2664684"/>
    <lineage>
        <taxon>Eukaryota</taxon>
        <taxon>Metazoa</taxon>
        <taxon>Spiralia</taxon>
        <taxon>Lophotrochozoa</taxon>
        <taxon>Annelida</taxon>
        <taxon>Polychaeta</taxon>
        <taxon>Polychaeta incertae sedis</taxon>
        <taxon>Dinophilidae</taxon>
        <taxon>Dimorphilus</taxon>
    </lineage>
</organism>
<proteinExistence type="inferred from homology"/>
<reference evidence="7 8" key="1">
    <citation type="submission" date="2020-08" db="EMBL/GenBank/DDBJ databases">
        <authorList>
            <person name="Hejnol A."/>
        </authorList>
    </citation>
    <scope>NUCLEOTIDE SEQUENCE [LARGE SCALE GENOMIC DNA]</scope>
</reference>
<evidence type="ECO:0000256" key="4">
    <source>
        <dbReference type="ARBA" id="ARBA00022989"/>
    </source>
</evidence>
<keyword evidence="4 6" id="KW-1133">Transmembrane helix</keyword>
<evidence type="ECO:0000313" key="7">
    <source>
        <dbReference type="EMBL" id="CAD5113916.1"/>
    </source>
</evidence>
<sequence>MDFDYPEGDGFEIVMERDDGMSSYDMVFTIVFCLISFCIIAPPEEFVAAGLTIQNILDRFLGSETINFINYHMKRISITLVCHSSVPLIYYLMMAWINPFKLLHKPWEMHLYWKIYLMFSLSLLILVLILVRYWHSNEFENHPVAKKLRFLSETRDWKSVASSVNVEFRRIDKFTCGPRIPGRRVIVTDSWVMKTSTYNLDIAHQNDINLTLTESQIHSMGIDSLRELQLLIIDVKPSNSNLKSFKLHLKSTDYKDLNDKLQKPVRMTQNVVIHQTISDRFLSTFRQEILSHDKYEVPNNIEVDQCLGCMRSRANIKILKACDDADNCAQCFCRPMWCLDCMGKWWASRQDQSRTDTWLSSKCPCPTCRAPCCILDIHLLKHHPE</sequence>
<feature type="transmembrane region" description="Helical" evidence="6">
    <location>
        <begin position="76"/>
        <end position="94"/>
    </location>
</feature>
<evidence type="ECO:0000256" key="2">
    <source>
        <dbReference type="ARBA" id="ARBA00007332"/>
    </source>
</evidence>
<accession>A0A7I8VDA4</accession>
<comment type="similarity">
    <text evidence="2">Belongs to the TMEM129 family.</text>
</comment>
<keyword evidence="8" id="KW-1185">Reference proteome</keyword>
<comment type="caution">
    <text evidence="7">The sequence shown here is derived from an EMBL/GenBank/DDBJ whole genome shotgun (WGS) entry which is preliminary data.</text>
</comment>
<dbReference type="Proteomes" id="UP000549394">
    <property type="component" value="Unassembled WGS sequence"/>
</dbReference>
<feature type="transmembrane region" description="Helical" evidence="6">
    <location>
        <begin position="115"/>
        <end position="134"/>
    </location>
</feature>
<dbReference type="GO" id="GO:0005783">
    <property type="term" value="C:endoplasmic reticulum"/>
    <property type="evidence" value="ECO:0007669"/>
    <property type="project" value="TreeGrafter"/>
</dbReference>
<dbReference type="PANTHER" id="PTHR31322:SF2">
    <property type="entry name" value="E3 UBIQUITIN-PROTEIN LIGASE TM129"/>
    <property type="match status" value="1"/>
</dbReference>
<name>A0A7I8VDA4_9ANNE</name>
<keyword evidence="5 6" id="KW-0472">Membrane</keyword>
<dbReference type="GO" id="GO:0061630">
    <property type="term" value="F:ubiquitin protein ligase activity"/>
    <property type="evidence" value="ECO:0007669"/>
    <property type="project" value="InterPro"/>
</dbReference>
<gene>
    <name evidence="7" type="ORF">DGYR_LOCUS2830</name>
</gene>
<dbReference type="EMBL" id="CAJFCJ010000004">
    <property type="protein sequence ID" value="CAD5113916.1"/>
    <property type="molecule type" value="Genomic_DNA"/>
</dbReference>
<dbReference type="OrthoDB" id="10055027at2759"/>
<evidence type="ECO:0000256" key="3">
    <source>
        <dbReference type="ARBA" id="ARBA00022692"/>
    </source>
</evidence>